<evidence type="ECO:0000256" key="2">
    <source>
        <dbReference type="ARBA" id="ARBA00022614"/>
    </source>
</evidence>
<evidence type="ECO:0000259" key="7">
    <source>
        <dbReference type="Pfam" id="PF18052"/>
    </source>
</evidence>
<keyword evidence="4" id="KW-0547">Nucleotide-binding</keyword>
<dbReference type="PANTHER" id="PTHR19338">
    <property type="entry name" value="TRANSLOCASE OF INNER MITOCHONDRIAL MEMBRANE 13 HOMOLOG"/>
    <property type="match status" value="1"/>
</dbReference>
<proteinExistence type="inferred from homology"/>
<organism evidence="8 9">
    <name type="scientific">Rhynchospora pubera</name>
    <dbReference type="NCBI Taxonomy" id="906938"/>
    <lineage>
        <taxon>Eukaryota</taxon>
        <taxon>Viridiplantae</taxon>
        <taxon>Streptophyta</taxon>
        <taxon>Embryophyta</taxon>
        <taxon>Tracheophyta</taxon>
        <taxon>Spermatophyta</taxon>
        <taxon>Magnoliopsida</taxon>
        <taxon>Liliopsida</taxon>
        <taxon>Poales</taxon>
        <taxon>Cyperaceae</taxon>
        <taxon>Cyperoideae</taxon>
        <taxon>Rhynchosporeae</taxon>
        <taxon>Rhynchospora</taxon>
    </lineage>
</organism>
<dbReference type="AlphaFoldDB" id="A0AAV8DXJ3"/>
<feature type="domain" description="Disease resistance N-terminal" evidence="7">
    <location>
        <begin position="5"/>
        <end position="93"/>
    </location>
</feature>
<evidence type="ECO:0000256" key="5">
    <source>
        <dbReference type="ARBA" id="ARBA00022821"/>
    </source>
</evidence>
<protein>
    <submittedName>
        <fullName evidence="8">Disease resistance protein (CC-NBS-LRR class) family</fullName>
    </submittedName>
</protein>
<dbReference type="PANTHER" id="PTHR19338:SF66">
    <property type="entry name" value="NB-ARC DOMAIN-CONTAINING PROTEIN"/>
    <property type="match status" value="1"/>
</dbReference>
<evidence type="ECO:0000259" key="6">
    <source>
        <dbReference type="Pfam" id="PF00931"/>
    </source>
</evidence>
<evidence type="ECO:0000313" key="8">
    <source>
        <dbReference type="EMBL" id="KAJ4770942.1"/>
    </source>
</evidence>
<evidence type="ECO:0000313" key="9">
    <source>
        <dbReference type="Proteomes" id="UP001140206"/>
    </source>
</evidence>
<dbReference type="Pfam" id="PF00931">
    <property type="entry name" value="NB-ARC"/>
    <property type="match status" value="1"/>
</dbReference>
<dbReference type="GO" id="GO:0043531">
    <property type="term" value="F:ADP binding"/>
    <property type="evidence" value="ECO:0007669"/>
    <property type="project" value="InterPro"/>
</dbReference>
<dbReference type="GO" id="GO:0006952">
    <property type="term" value="P:defense response"/>
    <property type="evidence" value="ECO:0007669"/>
    <property type="project" value="UniProtKB-KW"/>
</dbReference>
<gene>
    <name evidence="8" type="ORF">LUZ62_055199</name>
</gene>
<evidence type="ECO:0000256" key="1">
    <source>
        <dbReference type="ARBA" id="ARBA00008894"/>
    </source>
</evidence>
<dbReference type="InterPro" id="IPR038005">
    <property type="entry name" value="RX-like_CC"/>
</dbReference>
<dbReference type="Gene3D" id="1.20.5.4130">
    <property type="match status" value="1"/>
</dbReference>
<dbReference type="Pfam" id="PF18052">
    <property type="entry name" value="Rx_N"/>
    <property type="match status" value="1"/>
</dbReference>
<dbReference type="InterPro" id="IPR027417">
    <property type="entry name" value="P-loop_NTPase"/>
</dbReference>
<dbReference type="Gene3D" id="3.40.50.300">
    <property type="entry name" value="P-loop containing nucleotide triphosphate hydrolases"/>
    <property type="match status" value="1"/>
</dbReference>
<sequence length="240" mass="27312">MAMSLVSFVVGKLSDLMVKEAELLGGVRQQVEWAERELKRIQCCLRDADTKQRKGDARAENWLNELRDVAFRIEDAIDTFFLELEDNNRNNRHRDRSVLHKIPKLSKEVPILHKLGTELGAVQKLLEEISKGKDDYAIEPPQCQCTELDALVLPQRRASYHDVDETEVVGLDSDRNNILQLLLNSEVIPRRAVITIVGAGGLGKTTLARMVYNRANIDFKYHLMLSVSQQFSLSNLLTKM</sequence>
<comment type="caution">
    <text evidence="8">The sequence shown here is derived from an EMBL/GenBank/DDBJ whole genome shotgun (WGS) entry which is preliminary data.</text>
</comment>
<evidence type="ECO:0000256" key="4">
    <source>
        <dbReference type="ARBA" id="ARBA00022741"/>
    </source>
</evidence>
<feature type="domain" description="NB-ARC" evidence="6">
    <location>
        <begin position="176"/>
        <end position="239"/>
    </location>
</feature>
<comment type="similarity">
    <text evidence="1">Belongs to the disease resistance NB-LRR family.</text>
</comment>
<keyword evidence="9" id="KW-1185">Reference proteome</keyword>
<dbReference type="InterPro" id="IPR002182">
    <property type="entry name" value="NB-ARC"/>
</dbReference>
<name>A0AAV8DXJ3_9POAL</name>
<keyword evidence="3" id="KW-0677">Repeat</keyword>
<keyword evidence="2" id="KW-0433">Leucine-rich repeat</keyword>
<dbReference type="EMBL" id="JAMFTS010000003">
    <property type="protein sequence ID" value="KAJ4770942.1"/>
    <property type="molecule type" value="Genomic_DNA"/>
</dbReference>
<reference evidence="8" key="1">
    <citation type="submission" date="2022-08" db="EMBL/GenBank/DDBJ databases">
        <authorList>
            <person name="Marques A."/>
        </authorList>
    </citation>
    <scope>NUCLEOTIDE SEQUENCE</scope>
    <source>
        <strain evidence="8">RhyPub2mFocal</strain>
        <tissue evidence="8">Leaves</tissue>
    </source>
</reference>
<dbReference type="InterPro" id="IPR041118">
    <property type="entry name" value="Rx_N"/>
</dbReference>
<dbReference type="SUPFAM" id="SSF52540">
    <property type="entry name" value="P-loop containing nucleoside triphosphate hydrolases"/>
    <property type="match status" value="1"/>
</dbReference>
<keyword evidence="5" id="KW-0611">Plant defense</keyword>
<dbReference type="Proteomes" id="UP001140206">
    <property type="component" value="Chromosome 3"/>
</dbReference>
<dbReference type="CDD" id="cd14798">
    <property type="entry name" value="RX-CC_like"/>
    <property type="match status" value="1"/>
</dbReference>
<accession>A0AAV8DXJ3</accession>
<evidence type="ECO:0000256" key="3">
    <source>
        <dbReference type="ARBA" id="ARBA00022737"/>
    </source>
</evidence>